<name>A0ABV9U724_9ACTN</name>
<gene>
    <name evidence="1" type="ORF">ACFPCY_33805</name>
</gene>
<sequence>MDILRSRWTAGPAAGSPGPLLVSLTEFTADRALDLPGIARAGLRLRRGWPGLDGAVGLWLWSAPGRRAVGSVSVWTDEASLRAFVAWRPHIEIMRHYRRRGHTRATTWMTETSDLPDIWHTARLKLPLTASEPASLAP</sequence>
<evidence type="ECO:0000313" key="1">
    <source>
        <dbReference type="EMBL" id="MFC4912317.1"/>
    </source>
</evidence>
<proteinExistence type="predicted"/>
<organism evidence="1 2">
    <name type="scientific">Actinomadura gamaensis</name>
    <dbReference type="NCBI Taxonomy" id="1763541"/>
    <lineage>
        <taxon>Bacteria</taxon>
        <taxon>Bacillati</taxon>
        <taxon>Actinomycetota</taxon>
        <taxon>Actinomycetes</taxon>
        <taxon>Streptosporangiales</taxon>
        <taxon>Thermomonosporaceae</taxon>
        <taxon>Actinomadura</taxon>
    </lineage>
</organism>
<dbReference type="RefSeq" id="WP_378262114.1">
    <property type="nucleotide sequence ID" value="NZ_JBHSIT010000012.1"/>
</dbReference>
<protein>
    <recommendedName>
        <fullName evidence="3">DUF3291 domain-containing protein</fullName>
    </recommendedName>
</protein>
<dbReference type="EMBL" id="JBHSIT010000012">
    <property type="protein sequence ID" value="MFC4912317.1"/>
    <property type="molecule type" value="Genomic_DNA"/>
</dbReference>
<evidence type="ECO:0000313" key="2">
    <source>
        <dbReference type="Proteomes" id="UP001595872"/>
    </source>
</evidence>
<reference evidence="2" key="1">
    <citation type="journal article" date="2019" name="Int. J. Syst. Evol. Microbiol.">
        <title>The Global Catalogue of Microorganisms (GCM) 10K type strain sequencing project: providing services to taxonomists for standard genome sequencing and annotation.</title>
        <authorList>
            <consortium name="The Broad Institute Genomics Platform"/>
            <consortium name="The Broad Institute Genome Sequencing Center for Infectious Disease"/>
            <person name="Wu L."/>
            <person name="Ma J."/>
        </authorList>
    </citation>
    <scope>NUCLEOTIDE SEQUENCE [LARGE SCALE GENOMIC DNA]</scope>
    <source>
        <strain evidence="2">KLKA75</strain>
    </source>
</reference>
<keyword evidence="2" id="KW-1185">Reference proteome</keyword>
<comment type="caution">
    <text evidence="1">The sequence shown here is derived from an EMBL/GenBank/DDBJ whole genome shotgun (WGS) entry which is preliminary data.</text>
</comment>
<dbReference type="Proteomes" id="UP001595872">
    <property type="component" value="Unassembled WGS sequence"/>
</dbReference>
<evidence type="ECO:0008006" key="3">
    <source>
        <dbReference type="Google" id="ProtNLM"/>
    </source>
</evidence>
<accession>A0ABV9U724</accession>